<evidence type="ECO:0000313" key="3">
    <source>
        <dbReference type="Proteomes" id="UP000438874"/>
    </source>
</evidence>
<evidence type="ECO:0000259" key="1">
    <source>
        <dbReference type="PROSITE" id="PS50164"/>
    </source>
</evidence>
<feature type="domain" description="GIY-YIG" evidence="1">
    <location>
        <begin position="50"/>
        <end position="130"/>
    </location>
</feature>
<dbReference type="AlphaFoldDB" id="A0A6H9GPS2"/>
<accession>A0A6H9GPS2</accession>
<dbReference type="SUPFAM" id="SSF82771">
    <property type="entry name" value="GIY-YIG endonuclease"/>
    <property type="match status" value="1"/>
</dbReference>
<protein>
    <submittedName>
        <fullName evidence="2">Excinuclease ABC, C subunit-like protein</fullName>
    </submittedName>
</protein>
<proteinExistence type="predicted"/>
<dbReference type="InterPro" id="IPR000305">
    <property type="entry name" value="GIY-YIG_endonuc"/>
</dbReference>
<dbReference type="Gene3D" id="3.40.1440.10">
    <property type="entry name" value="GIY-YIG endonuclease"/>
    <property type="match status" value="1"/>
</dbReference>
<reference evidence="2 3" key="1">
    <citation type="submission" date="2019-02" db="EMBL/GenBank/DDBJ databases">
        <title>Draft genome sequence of Arthrospira platensis NIES-3787.</title>
        <authorList>
            <person name="Yamaguchi H."/>
            <person name="Suzuki S."/>
            <person name="Kawachi M."/>
        </authorList>
    </citation>
    <scope>NUCLEOTIDE SEQUENCE [LARGE SCALE GENOMIC DNA]</scope>
    <source>
        <strain evidence="2 3">NIES-3787</strain>
    </source>
</reference>
<dbReference type="EMBL" id="BJCH01000064">
    <property type="protein sequence ID" value="GCL47872.1"/>
    <property type="molecule type" value="Genomic_DNA"/>
</dbReference>
<comment type="caution">
    <text evidence="2">The sequence shown here is derived from an EMBL/GenBank/DDBJ whole genome shotgun (WGS) entry which is preliminary data.</text>
</comment>
<dbReference type="InterPro" id="IPR035901">
    <property type="entry name" value="GIY-YIG_endonuc_sf"/>
</dbReference>
<dbReference type="Pfam" id="PF01541">
    <property type="entry name" value="GIY-YIG"/>
    <property type="match status" value="1"/>
</dbReference>
<dbReference type="SMART" id="SM00465">
    <property type="entry name" value="GIYc"/>
    <property type="match status" value="1"/>
</dbReference>
<organism evidence="2 3">
    <name type="scientific">Microcystis aeruginosa NIES-3787</name>
    <dbReference type="NCBI Taxonomy" id="2517782"/>
    <lineage>
        <taxon>Bacteria</taxon>
        <taxon>Bacillati</taxon>
        <taxon>Cyanobacteriota</taxon>
        <taxon>Cyanophyceae</taxon>
        <taxon>Oscillatoriophycideae</taxon>
        <taxon>Chroococcales</taxon>
        <taxon>Microcystaceae</taxon>
        <taxon>Microcystis</taxon>
    </lineage>
</organism>
<name>A0A6H9GPS2_MICAE</name>
<dbReference type="PROSITE" id="PS50164">
    <property type="entry name" value="GIY_YIG"/>
    <property type="match status" value="1"/>
</dbReference>
<dbReference type="Proteomes" id="UP000438874">
    <property type="component" value="Unassembled WGS sequence"/>
</dbReference>
<sequence>MISSTTDNLPSVPTNHSEIQNQARSVLDAIAFTPFEQCQPLSRDFRDIPDRPGIYAVRHRSQGLLYIGKTKSLRGRFKGGHKAFLWAWLDQYNSEDVRIAVQTIPYSKNPALLLELEAIILRATEPPYNVQIPMES</sequence>
<gene>
    <name evidence="2" type="ORF">NIES3787_35830</name>
</gene>
<evidence type="ECO:0000313" key="2">
    <source>
        <dbReference type="EMBL" id="GCL47872.1"/>
    </source>
</evidence>